<evidence type="ECO:0000313" key="2">
    <source>
        <dbReference type="EMBL" id="HDN84322.1"/>
    </source>
</evidence>
<dbReference type="EMBL" id="DRBC01000060">
    <property type="protein sequence ID" value="HDN84322.1"/>
    <property type="molecule type" value="Genomic_DNA"/>
</dbReference>
<dbReference type="AlphaFoldDB" id="A0A7V0MZZ7"/>
<dbReference type="Pfam" id="PF05598">
    <property type="entry name" value="DUF772"/>
    <property type="match status" value="1"/>
</dbReference>
<reference evidence="2" key="1">
    <citation type="journal article" date="2020" name="mSystems">
        <title>Genome- and Community-Level Interaction Insights into Carbon Utilization and Element Cycling Functions of Hydrothermarchaeota in Hydrothermal Sediment.</title>
        <authorList>
            <person name="Zhou Z."/>
            <person name="Liu Y."/>
            <person name="Xu W."/>
            <person name="Pan J."/>
            <person name="Luo Z.H."/>
            <person name="Li M."/>
        </authorList>
    </citation>
    <scope>NUCLEOTIDE SEQUENCE [LARGE SCALE GENOMIC DNA]</scope>
    <source>
        <strain evidence="2">HyVt-219</strain>
    </source>
</reference>
<name>A0A7V0MZZ7_UNCAE</name>
<dbReference type="Proteomes" id="UP000885660">
    <property type="component" value="Unassembled WGS sequence"/>
</dbReference>
<protein>
    <recommendedName>
        <fullName evidence="1">Transposase InsH N-terminal domain-containing protein</fullName>
    </recommendedName>
</protein>
<gene>
    <name evidence="2" type="ORF">ENG47_01020</name>
</gene>
<proteinExistence type="predicted"/>
<dbReference type="InterPro" id="IPR008490">
    <property type="entry name" value="Transposase_InsH_N"/>
</dbReference>
<organism evidence="2">
    <name type="scientific">Aerophobetes bacterium</name>
    <dbReference type="NCBI Taxonomy" id="2030807"/>
    <lineage>
        <taxon>Bacteria</taxon>
        <taxon>Candidatus Aerophobota</taxon>
    </lineage>
</organism>
<feature type="domain" description="Transposase InsH N-terminal" evidence="1">
    <location>
        <begin position="6"/>
        <end position="52"/>
    </location>
</feature>
<evidence type="ECO:0000259" key="1">
    <source>
        <dbReference type="Pfam" id="PF05598"/>
    </source>
</evidence>
<comment type="caution">
    <text evidence="2">The sequence shown here is derived from an EMBL/GenBank/DDBJ whole genome shotgun (WGS) entry which is preliminary data.</text>
</comment>
<accession>A0A7V0MZZ7</accession>
<sequence>MHDLADKIIPDDDFADIYYLDNGRPSVLPTRITKALILQYYENLFDREALEIVRF</sequence>